<protein>
    <recommendedName>
        <fullName evidence="3">Transposase Helix-turn-helix domain-containing protein</fullName>
    </recommendedName>
</protein>
<dbReference type="Proteomes" id="UP000499080">
    <property type="component" value="Unassembled WGS sequence"/>
</dbReference>
<evidence type="ECO:0000313" key="1">
    <source>
        <dbReference type="EMBL" id="GBN84798.1"/>
    </source>
</evidence>
<dbReference type="EMBL" id="BGPR01020500">
    <property type="protein sequence ID" value="GBN84798.1"/>
    <property type="molecule type" value="Genomic_DNA"/>
</dbReference>
<evidence type="ECO:0008006" key="3">
    <source>
        <dbReference type="Google" id="ProtNLM"/>
    </source>
</evidence>
<keyword evidence="2" id="KW-1185">Reference proteome</keyword>
<organism evidence="1 2">
    <name type="scientific">Araneus ventricosus</name>
    <name type="common">Orbweaver spider</name>
    <name type="synonym">Epeira ventricosa</name>
    <dbReference type="NCBI Taxonomy" id="182803"/>
    <lineage>
        <taxon>Eukaryota</taxon>
        <taxon>Metazoa</taxon>
        <taxon>Ecdysozoa</taxon>
        <taxon>Arthropoda</taxon>
        <taxon>Chelicerata</taxon>
        <taxon>Arachnida</taxon>
        <taxon>Araneae</taxon>
        <taxon>Araneomorphae</taxon>
        <taxon>Entelegynae</taxon>
        <taxon>Araneoidea</taxon>
        <taxon>Araneidae</taxon>
        <taxon>Araneus</taxon>
    </lineage>
</organism>
<dbReference type="AlphaFoldDB" id="A0A4Y2S966"/>
<sequence>MSSAALVMASLCKKKRKQRRWWQVDLYKNRTSTSLMMDLKSQEISGQYKNFTRMSPSDFENLLQKVGPHISKQETHLRTPISAQDRLAVTLRFLATGDSYTSLQYLFRISKQSIGRIVPEVCAALNKELQGCIKVIDLITH</sequence>
<proteinExistence type="predicted"/>
<dbReference type="OrthoDB" id="6509217at2759"/>
<accession>A0A4Y2S966</accession>
<evidence type="ECO:0000313" key="2">
    <source>
        <dbReference type="Proteomes" id="UP000499080"/>
    </source>
</evidence>
<name>A0A4Y2S966_ARAVE</name>
<comment type="caution">
    <text evidence="1">The sequence shown here is derived from an EMBL/GenBank/DDBJ whole genome shotgun (WGS) entry which is preliminary data.</text>
</comment>
<reference evidence="1 2" key="1">
    <citation type="journal article" date="2019" name="Sci. Rep.">
        <title>Orb-weaving spider Araneus ventricosus genome elucidates the spidroin gene catalogue.</title>
        <authorList>
            <person name="Kono N."/>
            <person name="Nakamura H."/>
            <person name="Ohtoshi R."/>
            <person name="Moran D.A.P."/>
            <person name="Shinohara A."/>
            <person name="Yoshida Y."/>
            <person name="Fujiwara M."/>
            <person name="Mori M."/>
            <person name="Tomita M."/>
            <person name="Arakawa K."/>
        </authorList>
    </citation>
    <scope>NUCLEOTIDE SEQUENCE [LARGE SCALE GENOMIC DNA]</scope>
</reference>
<gene>
    <name evidence="1" type="ORF">AVEN_212126_2</name>
</gene>